<evidence type="ECO:0000313" key="2">
    <source>
        <dbReference type="WBParaSite" id="Pan_g9730.t1"/>
    </source>
</evidence>
<dbReference type="Proteomes" id="UP000492821">
    <property type="component" value="Unassembled WGS sequence"/>
</dbReference>
<evidence type="ECO:0000313" key="1">
    <source>
        <dbReference type="Proteomes" id="UP000492821"/>
    </source>
</evidence>
<name>A0A7E4WE55_PANRE</name>
<reference evidence="2" key="2">
    <citation type="submission" date="2020-10" db="UniProtKB">
        <authorList>
            <consortium name="WormBaseParasite"/>
        </authorList>
    </citation>
    <scope>IDENTIFICATION</scope>
</reference>
<dbReference type="WBParaSite" id="Pan_g9730.t1">
    <property type="protein sequence ID" value="Pan_g9730.t1"/>
    <property type="gene ID" value="Pan_g9730"/>
</dbReference>
<keyword evidence="1" id="KW-1185">Reference proteome</keyword>
<sequence>MMAVSSNIENPDSTEALIVWPEGNEIDPEYRQSELYFEGEFEPELMDVFNDYYDDNYTVETESLADEAYTEKNELHLCRLQAAHVAFFALQLHLRALRRT</sequence>
<organism evidence="1 2">
    <name type="scientific">Panagrellus redivivus</name>
    <name type="common">Microworm</name>
    <dbReference type="NCBI Taxonomy" id="6233"/>
    <lineage>
        <taxon>Eukaryota</taxon>
        <taxon>Metazoa</taxon>
        <taxon>Ecdysozoa</taxon>
        <taxon>Nematoda</taxon>
        <taxon>Chromadorea</taxon>
        <taxon>Rhabditida</taxon>
        <taxon>Tylenchina</taxon>
        <taxon>Panagrolaimomorpha</taxon>
        <taxon>Panagrolaimoidea</taxon>
        <taxon>Panagrolaimidae</taxon>
        <taxon>Panagrellus</taxon>
    </lineage>
</organism>
<proteinExistence type="predicted"/>
<protein>
    <submittedName>
        <fullName evidence="2">Antirestriction protein</fullName>
    </submittedName>
</protein>
<reference evidence="1" key="1">
    <citation type="journal article" date="2013" name="Genetics">
        <title>The draft genome and transcriptome of Panagrellus redivivus are shaped by the harsh demands of a free-living lifestyle.</title>
        <authorList>
            <person name="Srinivasan J."/>
            <person name="Dillman A.R."/>
            <person name="Macchietto M.G."/>
            <person name="Heikkinen L."/>
            <person name="Lakso M."/>
            <person name="Fracchia K.M."/>
            <person name="Antoshechkin I."/>
            <person name="Mortazavi A."/>
            <person name="Wong G."/>
            <person name="Sternberg P.W."/>
        </authorList>
    </citation>
    <scope>NUCLEOTIDE SEQUENCE [LARGE SCALE GENOMIC DNA]</scope>
    <source>
        <strain evidence="1">MT8872</strain>
    </source>
</reference>
<accession>A0A7E4WE55</accession>
<dbReference type="AlphaFoldDB" id="A0A7E4WE55"/>